<gene>
    <name evidence="1" type="ORF">FSP39_009775</name>
</gene>
<dbReference type="Gene3D" id="3.40.190.10">
    <property type="entry name" value="Periplasmic binding protein-like II"/>
    <property type="match status" value="1"/>
</dbReference>
<dbReference type="SUPFAM" id="SSF53850">
    <property type="entry name" value="Periplasmic binding protein-like II"/>
    <property type="match status" value="1"/>
</dbReference>
<comment type="caution">
    <text evidence="1">The sequence shown here is derived from an EMBL/GenBank/DDBJ whole genome shotgun (WGS) entry which is preliminary data.</text>
</comment>
<keyword evidence="2" id="KW-1185">Reference proteome</keyword>
<evidence type="ECO:0000313" key="1">
    <source>
        <dbReference type="EMBL" id="KAK3102230.1"/>
    </source>
</evidence>
<name>A0AA88YLX4_PINIB</name>
<organism evidence="1 2">
    <name type="scientific">Pinctada imbricata</name>
    <name type="common">Atlantic pearl-oyster</name>
    <name type="synonym">Pinctada martensii</name>
    <dbReference type="NCBI Taxonomy" id="66713"/>
    <lineage>
        <taxon>Eukaryota</taxon>
        <taxon>Metazoa</taxon>
        <taxon>Spiralia</taxon>
        <taxon>Lophotrochozoa</taxon>
        <taxon>Mollusca</taxon>
        <taxon>Bivalvia</taxon>
        <taxon>Autobranchia</taxon>
        <taxon>Pteriomorphia</taxon>
        <taxon>Pterioida</taxon>
        <taxon>Pterioidea</taxon>
        <taxon>Pteriidae</taxon>
        <taxon>Pinctada</taxon>
    </lineage>
</organism>
<dbReference type="Proteomes" id="UP001186944">
    <property type="component" value="Unassembled WGS sequence"/>
</dbReference>
<dbReference type="AlphaFoldDB" id="A0AA88YLX4"/>
<dbReference type="PANTHER" id="PTHR35936:SF19">
    <property type="entry name" value="AMINO-ACID-BINDING PROTEIN YXEM-RELATED"/>
    <property type="match status" value="1"/>
</dbReference>
<evidence type="ECO:0000313" key="2">
    <source>
        <dbReference type="Proteomes" id="UP001186944"/>
    </source>
</evidence>
<dbReference type="EMBL" id="VSWD01000005">
    <property type="protein sequence ID" value="KAK3102230.1"/>
    <property type="molecule type" value="Genomic_DNA"/>
</dbReference>
<dbReference type="PANTHER" id="PTHR35936">
    <property type="entry name" value="MEMBRANE-BOUND LYTIC MUREIN TRANSGLYCOSYLASE F"/>
    <property type="match status" value="1"/>
</dbReference>
<sequence length="262" mass="29093">MTSNPPKDPKTEKESKSQTLLRGVFRENDRSYMSPTIGQKVWLFAVGGNRRPFNFIDKDGVLKGADLDLIHDGIMAGWFDACVAYVSSQDRVNAMDFTDPFRTVASTFAVLPGNPKGFDPKRISEFVVTHLNGAFTNLQCLERIGLGKPKKVIVASGIVEAKELMLNKTADALFSPRRAFDELDVLPGNYGCDINGTGMMVKKGSPLPGWWNPAFEHYYKSGAYSNMCENINKKYGGFPVKDCLPRPKYTEDGKLTFESVRG</sequence>
<accession>A0AA88YLX4</accession>
<reference evidence="1" key="1">
    <citation type="submission" date="2019-08" db="EMBL/GenBank/DDBJ databases">
        <title>The improved chromosome-level genome for the pearl oyster Pinctada fucata martensii using PacBio sequencing and Hi-C.</title>
        <authorList>
            <person name="Zheng Z."/>
        </authorList>
    </citation>
    <scope>NUCLEOTIDE SEQUENCE</scope>
    <source>
        <strain evidence="1">ZZ-2019</strain>
        <tissue evidence="1">Adductor muscle</tissue>
    </source>
</reference>
<proteinExistence type="predicted"/>
<protein>
    <submittedName>
        <fullName evidence="1">Uncharacterized protein</fullName>
    </submittedName>
</protein>